<comment type="caution">
    <text evidence="2">The sequence shown here is derived from an EMBL/GenBank/DDBJ whole genome shotgun (WGS) entry which is preliminary data.</text>
</comment>
<feature type="transmembrane region" description="Helical" evidence="1">
    <location>
        <begin position="6"/>
        <end position="25"/>
    </location>
</feature>
<evidence type="ECO:0000313" key="2">
    <source>
        <dbReference type="EMBL" id="KAA6339740.1"/>
    </source>
</evidence>
<accession>A0A5J4S2S7</accession>
<dbReference type="EMBL" id="SNRY01000511">
    <property type="protein sequence ID" value="KAA6339740.1"/>
    <property type="molecule type" value="Genomic_DNA"/>
</dbReference>
<dbReference type="AlphaFoldDB" id="A0A5J4S2S7"/>
<protein>
    <submittedName>
        <fullName evidence="2">Uncharacterized protein</fullName>
    </submittedName>
</protein>
<name>A0A5J4S2S7_9ZZZZ</name>
<proteinExistence type="predicted"/>
<gene>
    <name evidence="2" type="ORF">EZS27_012338</name>
</gene>
<evidence type="ECO:0000256" key="1">
    <source>
        <dbReference type="SAM" id="Phobius"/>
    </source>
</evidence>
<keyword evidence="1" id="KW-0812">Transmembrane</keyword>
<reference evidence="2" key="1">
    <citation type="submission" date="2019-03" db="EMBL/GenBank/DDBJ databases">
        <title>Single cell metagenomics reveals metabolic interactions within the superorganism composed of flagellate Streblomastix strix and complex community of Bacteroidetes bacteria on its surface.</title>
        <authorList>
            <person name="Treitli S.C."/>
            <person name="Kolisko M."/>
            <person name="Husnik F."/>
            <person name="Keeling P."/>
            <person name="Hampl V."/>
        </authorList>
    </citation>
    <scope>NUCLEOTIDE SEQUENCE</scope>
    <source>
        <strain evidence="2">STM</strain>
    </source>
</reference>
<organism evidence="2">
    <name type="scientific">termite gut metagenome</name>
    <dbReference type="NCBI Taxonomy" id="433724"/>
    <lineage>
        <taxon>unclassified sequences</taxon>
        <taxon>metagenomes</taxon>
        <taxon>organismal metagenomes</taxon>
    </lineage>
</organism>
<sequence length="63" mass="7141">MITERYLTIAILLLLFIVMSAISWIDDNKSRDADRRIITKACIAILTIVSIGLIAVITFYLIQ</sequence>
<keyword evidence="1" id="KW-0472">Membrane</keyword>
<feature type="transmembrane region" description="Helical" evidence="1">
    <location>
        <begin position="37"/>
        <end position="62"/>
    </location>
</feature>
<keyword evidence="1" id="KW-1133">Transmembrane helix</keyword>